<dbReference type="Pfam" id="PF19529">
    <property type="entry name" value="DUF6057"/>
    <property type="match status" value="1"/>
</dbReference>
<dbReference type="Proteomes" id="UP000008630">
    <property type="component" value="Chromosome"/>
</dbReference>
<name>E6SV50_BACT6</name>
<feature type="transmembrane region" description="Helical" evidence="1">
    <location>
        <begin position="120"/>
        <end position="138"/>
    </location>
</feature>
<dbReference type="KEGG" id="bhl:Bache_1427"/>
<keyword evidence="3" id="KW-1185">Reference proteome</keyword>
<feature type="transmembrane region" description="Helical" evidence="1">
    <location>
        <begin position="150"/>
        <end position="171"/>
    </location>
</feature>
<dbReference type="STRING" id="693979.Bache_1427"/>
<keyword evidence="1 2" id="KW-0812">Transmembrane</keyword>
<reference evidence="2 3" key="2">
    <citation type="journal article" date="2011" name="Stand. Genomic Sci.">
        <title>Complete genome sequence of Bacteroides helcogenes type strain (P 36-108).</title>
        <authorList>
            <person name="Pati A."/>
            <person name="Gronow S."/>
            <person name="Zeytun A."/>
            <person name="Lapidus A."/>
            <person name="Nolan M."/>
            <person name="Hammon N."/>
            <person name="Deshpande S."/>
            <person name="Cheng J.F."/>
            <person name="Tapia R."/>
            <person name="Han C."/>
            <person name="Goodwin L."/>
            <person name="Pitluck S."/>
            <person name="Liolios K."/>
            <person name="Pagani I."/>
            <person name="Ivanova N."/>
            <person name="Mavromatis K."/>
            <person name="Chen A."/>
            <person name="Palaniappan K."/>
            <person name="Land M."/>
            <person name="Hauser L."/>
            <person name="Chang Y.J."/>
            <person name="Jeffries C.D."/>
            <person name="Detter J.C."/>
            <person name="Brambilla E."/>
            <person name="Rohde M."/>
            <person name="Goker M."/>
            <person name="Woyke T."/>
            <person name="Bristow J."/>
            <person name="Eisen J.A."/>
            <person name="Markowitz V."/>
            <person name="Hugenholtz P."/>
            <person name="Kyrpides N.C."/>
            <person name="Klenk H.P."/>
            <person name="Lucas S."/>
        </authorList>
    </citation>
    <scope>NUCLEOTIDE SEQUENCE [LARGE SCALE GENOMIC DNA]</scope>
    <source>
        <strain evidence="3">ATCC 35417 / DSM 20613 / JCM 6297 / CCUG 15421 / P 36-108</strain>
    </source>
</reference>
<dbReference type="eggNOG" id="ENOG502ZAEB">
    <property type="taxonomic scope" value="Bacteria"/>
</dbReference>
<dbReference type="AlphaFoldDB" id="E6SV50"/>
<dbReference type="EMBL" id="CP002352">
    <property type="protein sequence ID" value="ADV43432.1"/>
    <property type="molecule type" value="Genomic_DNA"/>
</dbReference>
<dbReference type="OrthoDB" id="1067842at2"/>
<dbReference type="HOGENOM" id="CLU_033046_1_0_10"/>
<organism evidence="2 3">
    <name type="scientific">Bacteroides helcogenes (strain ATCC 35417 / DSM 20613 / JCM 6297 / CCUG 15421 / P 36-108)</name>
    <dbReference type="NCBI Taxonomy" id="693979"/>
    <lineage>
        <taxon>Bacteria</taxon>
        <taxon>Pseudomonadati</taxon>
        <taxon>Bacteroidota</taxon>
        <taxon>Bacteroidia</taxon>
        <taxon>Bacteroidales</taxon>
        <taxon>Bacteroidaceae</taxon>
        <taxon>Bacteroides</taxon>
    </lineage>
</organism>
<dbReference type="InterPro" id="IPR045692">
    <property type="entry name" value="DUF6057"/>
</dbReference>
<dbReference type="PATRIC" id="fig|693979.3.peg.1510"/>
<gene>
    <name evidence="2" type="ordered locus">Bache_1427</name>
</gene>
<evidence type="ECO:0000256" key="1">
    <source>
        <dbReference type="SAM" id="Phobius"/>
    </source>
</evidence>
<accession>E6SV50</accession>
<sequence>MKIINFCLGILSCILCFWYVDTLIPYQLCQLEHDSLFVLDAESFFHSFCTVGGFGGWLSAWGLQSFALPHVGSLIFILPALALGVVMYILLCRKGLAEVFVPLTAVPAACLLFSQLDYYYSWQGSVSTLLALSVLAWVDMIGRMKLKIALFSLLILPVFWLLGSAVTVYVLSGTVLFFSRKTWPYATLPLLICMLFAGMVAYKGLSDSLYISVSPEFYYSRQLEMPLYHWLATVSIVLLLVVGCNLHDCTSRWRNYWRYGFLGMIWLLNGSLFYHYEPLFRNQKNQTLWQLNHYSFMEDWDGIIKMFPPSQKISNLLYMNYLNRALAEKGVLVDSAFKYRPYGAASLLVAENNTGAVRMLLSDVQYTVGCIAESQHQAFEAQTALPGQYGIQTLMRLTKTNLIQGHYRVAGKYLALIGKSLTYKKWALYYRQFLYDDKAVEADKELGDKRRSYRQQNNFSMWRGWRADLEAVLEANPQNTKAAAYLGISLLLTKDMAGFVRFLDTYYGTEALPVLPAVFQQAVLVAYPDNGERWKSFGLSSQVTTDYDRFRNLYYQTKNSFNQKDQMAQSFGDSFWFYLMFVK</sequence>
<keyword evidence="1" id="KW-1133">Transmembrane helix</keyword>
<evidence type="ECO:0000313" key="3">
    <source>
        <dbReference type="Proteomes" id="UP000008630"/>
    </source>
</evidence>
<feature type="transmembrane region" description="Helical" evidence="1">
    <location>
        <begin position="67"/>
        <end position="89"/>
    </location>
</feature>
<protein>
    <submittedName>
        <fullName evidence="2">Transmembrane protein</fullName>
    </submittedName>
</protein>
<feature type="transmembrane region" description="Helical" evidence="1">
    <location>
        <begin position="183"/>
        <end position="205"/>
    </location>
</feature>
<feature type="transmembrane region" description="Helical" evidence="1">
    <location>
        <begin position="256"/>
        <end position="276"/>
    </location>
</feature>
<dbReference type="RefSeq" id="WP_013547026.1">
    <property type="nucleotide sequence ID" value="NC_014933.1"/>
</dbReference>
<feature type="transmembrane region" description="Helical" evidence="1">
    <location>
        <begin position="96"/>
        <end position="114"/>
    </location>
</feature>
<evidence type="ECO:0000313" key="2">
    <source>
        <dbReference type="EMBL" id="ADV43432.1"/>
    </source>
</evidence>
<reference key="1">
    <citation type="submission" date="2010-11" db="EMBL/GenBank/DDBJ databases">
        <title>The complete genome of Bacteroides helcogenes P 36-108.</title>
        <authorList>
            <consortium name="US DOE Joint Genome Institute (JGI-PGF)"/>
            <person name="Lucas S."/>
            <person name="Copeland A."/>
            <person name="Lapidus A."/>
            <person name="Bruce D."/>
            <person name="Goodwin L."/>
            <person name="Pitluck S."/>
            <person name="Kyrpides N."/>
            <person name="Mavromatis K."/>
            <person name="Ivanova N."/>
            <person name="Zeytun A."/>
            <person name="Brettin T."/>
            <person name="Detter J.C."/>
            <person name="Tapia R."/>
            <person name="Han C."/>
            <person name="Land M."/>
            <person name="Hauser L."/>
            <person name="Markowitz V."/>
            <person name="Cheng J.-F."/>
            <person name="Hugenholtz P."/>
            <person name="Woyke T."/>
            <person name="Wu D."/>
            <person name="Gronow S."/>
            <person name="Wellnitz S."/>
            <person name="Brambilla E."/>
            <person name="Klenk H.-P."/>
            <person name="Eisen J.A."/>
        </authorList>
    </citation>
    <scope>NUCLEOTIDE SEQUENCE</scope>
    <source>
        <strain>P 36-108</strain>
    </source>
</reference>
<proteinExistence type="predicted"/>
<keyword evidence="1" id="KW-0472">Membrane</keyword>
<feature type="transmembrane region" description="Helical" evidence="1">
    <location>
        <begin position="226"/>
        <end position="244"/>
    </location>
</feature>